<organism evidence="2 3">
    <name type="scientific">Streptomyces luteolifulvus</name>
    <dbReference type="NCBI Taxonomy" id="2615112"/>
    <lineage>
        <taxon>Bacteria</taxon>
        <taxon>Bacillati</taxon>
        <taxon>Actinomycetota</taxon>
        <taxon>Actinomycetes</taxon>
        <taxon>Kitasatosporales</taxon>
        <taxon>Streptomycetaceae</taxon>
        <taxon>Streptomyces</taxon>
    </lineage>
</organism>
<dbReference type="AlphaFoldDB" id="A0A6H9V3B5"/>
<dbReference type="InterPro" id="IPR043917">
    <property type="entry name" value="DUF5753"/>
</dbReference>
<dbReference type="EMBL" id="VZRB01000003">
    <property type="protein sequence ID" value="KAB1149225.1"/>
    <property type="molecule type" value="Genomic_DNA"/>
</dbReference>
<keyword evidence="3" id="KW-1185">Reference proteome</keyword>
<comment type="caution">
    <text evidence="2">The sequence shown here is derived from an EMBL/GenBank/DDBJ whole genome shotgun (WGS) entry which is preliminary data.</text>
</comment>
<gene>
    <name evidence="2" type="ORF">F7R91_05560</name>
</gene>
<evidence type="ECO:0000313" key="2">
    <source>
        <dbReference type="EMBL" id="KAB1149225.1"/>
    </source>
</evidence>
<protein>
    <recommendedName>
        <fullName evidence="1">DUF5753 domain-containing protein</fullName>
    </recommendedName>
</protein>
<proteinExistence type="predicted"/>
<dbReference type="RefSeq" id="WP_150945077.1">
    <property type="nucleotide sequence ID" value="NZ_VZRB01000003.1"/>
</dbReference>
<evidence type="ECO:0000259" key="1">
    <source>
        <dbReference type="Pfam" id="PF19054"/>
    </source>
</evidence>
<reference evidence="2 3" key="1">
    <citation type="submission" date="2019-09" db="EMBL/GenBank/DDBJ databases">
        <title>Screening of Novel Bioactive Compounds from Soil-Associated.</title>
        <authorList>
            <person name="Zhao S."/>
        </authorList>
    </citation>
    <scope>NUCLEOTIDE SEQUENCE [LARGE SCALE GENOMIC DNA]</scope>
    <source>
        <strain evidence="2 3">HIT-DPA4</strain>
    </source>
</reference>
<feature type="domain" description="DUF5753" evidence="1">
    <location>
        <begin position="17"/>
        <end position="193"/>
    </location>
</feature>
<accession>A0A6H9V3B5</accession>
<dbReference type="Proteomes" id="UP000442707">
    <property type="component" value="Unassembled WGS sequence"/>
</dbReference>
<sequence length="207" mass="22395">MKSAWLEPAQTLGDHIARLAAIEAAADSVQAWQPLFIPGLLQSYAYAVEAIHATTPALPLEVVGQRAEERRQRIDRLGRPGARSIRVIVDEAALYRPVGGYGTLVGQLEHLLSLVALQPSLSVQVLPQGAGAHPGLVGAFTLYRAAGQRAAFVESLTSSEITTRPEDVAAYASSWERLHDLALSPQESVQLIEGTRETLCRRLKTAR</sequence>
<dbReference type="Pfam" id="PF19054">
    <property type="entry name" value="DUF5753"/>
    <property type="match status" value="1"/>
</dbReference>
<evidence type="ECO:0000313" key="3">
    <source>
        <dbReference type="Proteomes" id="UP000442707"/>
    </source>
</evidence>
<name>A0A6H9V3B5_9ACTN</name>